<comment type="caution">
    <text evidence="6">The sequence shown here is derived from an EMBL/GenBank/DDBJ whole genome shotgun (WGS) entry which is preliminary data.</text>
</comment>
<protein>
    <recommendedName>
        <fullName evidence="3">Replication termination factor 2</fullName>
    </recommendedName>
    <alternativeName>
        <fullName evidence="4">Replication termination factor 2 domain-containing protein 1</fullName>
    </alternativeName>
</protein>
<name>A0AAW0II51_MYOGA</name>
<keyword evidence="7" id="KW-1185">Reference proteome</keyword>
<dbReference type="InterPro" id="IPR027799">
    <property type="entry name" value="Rtf2_RING-finger"/>
</dbReference>
<comment type="similarity">
    <text evidence="1">Belongs to the rtf2 family.</text>
</comment>
<evidence type="ECO:0000256" key="2">
    <source>
        <dbReference type="ARBA" id="ARBA00011224"/>
    </source>
</evidence>
<evidence type="ECO:0000256" key="4">
    <source>
        <dbReference type="ARBA" id="ARBA00030367"/>
    </source>
</evidence>
<dbReference type="PANTHER" id="PTHR12775">
    <property type="entry name" value="PROTEIN C20ORF43 HOMOLOG"/>
    <property type="match status" value="1"/>
</dbReference>
<evidence type="ECO:0000313" key="7">
    <source>
        <dbReference type="Proteomes" id="UP001488838"/>
    </source>
</evidence>
<evidence type="ECO:0000313" key="6">
    <source>
        <dbReference type="EMBL" id="KAK7814204.1"/>
    </source>
</evidence>
<evidence type="ECO:0000256" key="3">
    <source>
        <dbReference type="ARBA" id="ARBA00015157"/>
    </source>
</evidence>
<reference evidence="6 7" key="1">
    <citation type="journal article" date="2023" name="bioRxiv">
        <title>Conserved and derived expression patterns and positive selection on dental genes reveal complex evolutionary context of ever-growing rodent molars.</title>
        <authorList>
            <person name="Calamari Z.T."/>
            <person name="Song A."/>
            <person name="Cohen E."/>
            <person name="Akter M."/>
            <person name="Roy R.D."/>
            <person name="Hallikas O."/>
            <person name="Christensen M.M."/>
            <person name="Li P."/>
            <person name="Marangoni P."/>
            <person name="Jernvall J."/>
            <person name="Klein O.D."/>
        </authorList>
    </citation>
    <scope>NUCLEOTIDE SEQUENCE [LARGE SCALE GENOMIC DNA]</scope>
    <source>
        <strain evidence="6">V071</strain>
    </source>
</reference>
<organism evidence="6 7">
    <name type="scientific">Myodes glareolus</name>
    <name type="common">Bank vole</name>
    <name type="synonym">Clethrionomys glareolus</name>
    <dbReference type="NCBI Taxonomy" id="447135"/>
    <lineage>
        <taxon>Eukaryota</taxon>
        <taxon>Metazoa</taxon>
        <taxon>Chordata</taxon>
        <taxon>Craniata</taxon>
        <taxon>Vertebrata</taxon>
        <taxon>Euteleostomi</taxon>
        <taxon>Mammalia</taxon>
        <taxon>Eutheria</taxon>
        <taxon>Euarchontoglires</taxon>
        <taxon>Glires</taxon>
        <taxon>Rodentia</taxon>
        <taxon>Myomorpha</taxon>
        <taxon>Muroidea</taxon>
        <taxon>Cricetidae</taxon>
        <taxon>Arvicolinae</taxon>
        <taxon>Myodes</taxon>
    </lineage>
</organism>
<dbReference type="InterPro" id="IPR006735">
    <property type="entry name" value="Rtf2"/>
</dbReference>
<dbReference type="CDD" id="cd16653">
    <property type="entry name" value="RING-like_Rtf2"/>
    <property type="match status" value="1"/>
</dbReference>
<dbReference type="PANTHER" id="PTHR12775:SF0">
    <property type="entry name" value="REPLICATION TERMINATION FACTOR 2"/>
    <property type="match status" value="1"/>
</dbReference>
<sequence>MRSYSGLRMGCDGGTIPKRHELVKGPKKVEKVDKDAELVAQWNYCTLSQEILRRPIVACELGRLYNKDAVIEFLLDKSAEKALGKAASHIRSIKNVTELRLSDNPAWEGDKGNTKGDKHDDLQRARFICPVVGLEMNGRHRFCFLRCCGCVFSERALKEIKAEVCHTVSSHHTPFVPPWRLREWLRRVSRCHFGPENFVKASNTSESPHLLWLFTVAGPDSHTLHTLATLPGLVLLHTGSLEGHVPSPPHVLCRSFLPVLITELPLDVLITELYLCVSVSQLDRVILRTGDKMCCPLISRPCHQYKGNCDDMALASGTAPSLAFFGFLWCLSV</sequence>
<proteinExistence type="inferred from homology"/>
<dbReference type="Proteomes" id="UP001488838">
    <property type="component" value="Unassembled WGS sequence"/>
</dbReference>
<dbReference type="Pfam" id="PF04641">
    <property type="entry name" value="Rtf2"/>
    <property type="match status" value="1"/>
</dbReference>
<accession>A0AAW0II51</accession>
<comment type="function">
    <text evidence="5">Replication termination factor which is a component of the elongating replisome. Required for ATR pathway signaling upon DNA damage and has a positive activity during DNA replication. Might function to facilitate fork pausing at replication fork barriers like the rDNA. May be globally required to stimulate ATR signaling after the fork stalls or encounters a lesion. Interacts with nascent DNA.</text>
</comment>
<comment type="subunit">
    <text evidence="2">Interacts with DDI2; probably also interacts with DDI1.</text>
</comment>
<dbReference type="EMBL" id="JBBHLL010000125">
    <property type="protein sequence ID" value="KAK7814204.1"/>
    <property type="molecule type" value="Genomic_DNA"/>
</dbReference>
<evidence type="ECO:0000256" key="5">
    <source>
        <dbReference type="ARBA" id="ARBA00045189"/>
    </source>
</evidence>
<evidence type="ECO:0000256" key="1">
    <source>
        <dbReference type="ARBA" id="ARBA00009885"/>
    </source>
</evidence>
<dbReference type="AlphaFoldDB" id="A0AAW0II51"/>
<gene>
    <name evidence="6" type="ORF">U0070_000520</name>
</gene>
<dbReference type="GO" id="GO:0006274">
    <property type="term" value="P:DNA replication termination"/>
    <property type="evidence" value="ECO:0007669"/>
    <property type="project" value="TreeGrafter"/>
</dbReference>
<dbReference type="GO" id="GO:0005634">
    <property type="term" value="C:nucleus"/>
    <property type="evidence" value="ECO:0007669"/>
    <property type="project" value="TreeGrafter"/>
</dbReference>